<dbReference type="GO" id="GO:0005634">
    <property type="term" value="C:nucleus"/>
    <property type="evidence" value="ECO:0007669"/>
    <property type="project" value="UniProtKB-SubCell"/>
</dbReference>
<keyword evidence="7" id="KW-1185">Reference proteome</keyword>
<feature type="compositionally biased region" description="Basic and acidic residues" evidence="5">
    <location>
        <begin position="18"/>
        <end position="29"/>
    </location>
</feature>
<evidence type="ECO:0000256" key="3">
    <source>
        <dbReference type="ARBA" id="ARBA00023163"/>
    </source>
</evidence>
<feature type="region of interest" description="Disordered" evidence="5">
    <location>
        <begin position="1"/>
        <end position="47"/>
    </location>
</feature>
<evidence type="ECO:0008006" key="8">
    <source>
        <dbReference type="Google" id="ProtNLM"/>
    </source>
</evidence>
<evidence type="ECO:0000313" key="7">
    <source>
        <dbReference type="Proteomes" id="UP001141552"/>
    </source>
</evidence>
<evidence type="ECO:0000313" key="6">
    <source>
        <dbReference type="EMBL" id="KAJ4830001.1"/>
    </source>
</evidence>
<comment type="subcellular location">
    <subcellularLocation>
        <location evidence="1">Nucleus</location>
    </subcellularLocation>
</comment>
<evidence type="ECO:0000256" key="2">
    <source>
        <dbReference type="ARBA" id="ARBA00023015"/>
    </source>
</evidence>
<keyword evidence="4" id="KW-0539">Nucleus</keyword>
<gene>
    <name evidence="6" type="ORF">Tsubulata_035509</name>
</gene>
<dbReference type="Proteomes" id="UP001141552">
    <property type="component" value="Unassembled WGS sequence"/>
</dbReference>
<dbReference type="PANTHER" id="PTHR33124:SF43">
    <property type="entry name" value="TRANSCRIPTION FACTOR PAR2"/>
    <property type="match status" value="1"/>
</dbReference>
<accession>A0A9Q0FGM4</accession>
<dbReference type="CDD" id="cd11444">
    <property type="entry name" value="bHLH_AtIBH1_like"/>
    <property type="match status" value="1"/>
</dbReference>
<feature type="compositionally biased region" description="Polar residues" evidence="5">
    <location>
        <begin position="1"/>
        <end position="12"/>
    </location>
</feature>
<feature type="compositionally biased region" description="Low complexity" evidence="5">
    <location>
        <begin position="30"/>
        <end position="40"/>
    </location>
</feature>
<evidence type="ECO:0000256" key="1">
    <source>
        <dbReference type="ARBA" id="ARBA00004123"/>
    </source>
</evidence>
<dbReference type="InterPro" id="IPR044660">
    <property type="entry name" value="IBH1-like"/>
</dbReference>
<keyword evidence="3" id="KW-0804">Transcription</keyword>
<reference evidence="6" key="2">
    <citation type="journal article" date="2023" name="Plants (Basel)">
        <title>Annotation of the Turnera subulata (Passifloraceae) Draft Genome Reveals the S-Locus Evolved after the Divergence of Turneroideae from Passifloroideae in a Stepwise Manner.</title>
        <authorList>
            <person name="Henning P.M."/>
            <person name="Roalson E.H."/>
            <person name="Mir W."/>
            <person name="McCubbin A.G."/>
            <person name="Shore J.S."/>
        </authorList>
    </citation>
    <scope>NUCLEOTIDE SEQUENCE</scope>
    <source>
        <strain evidence="6">F60SS</strain>
    </source>
</reference>
<organism evidence="6 7">
    <name type="scientific">Turnera subulata</name>
    <dbReference type="NCBI Taxonomy" id="218843"/>
    <lineage>
        <taxon>Eukaryota</taxon>
        <taxon>Viridiplantae</taxon>
        <taxon>Streptophyta</taxon>
        <taxon>Embryophyta</taxon>
        <taxon>Tracheophyta</taxon>
        <taxon>Spermatophyta</taxon>
        <taxon>Magnoliopsida</taxon>
        <taxon>eudicotyledons</taxon>
        <taxon>Gunneridae</taxon>
        <taxon>Pentapetalae</taxon>
        <taxon>rosids</taxon>
        <taxon>fabids</taxon>
        <taxon>Malpighiales</taxon>
        <taxon>Passifloraceae</taxon>
        <taxon>Turnera</taxon>
    </lineage>
</organism>
<protein>
    <recommendedName>
        <fullName evidence="8">BHLH domain-containing protein</fullName>
    </recommendedName>
</protein>
<keyword evidence="2" id="KW-0805">Transcription regulation</keyword>
<evidence type="ECO:0000256" key="5">
    <source>
        <dbReference type="SAM" id="MobiDB-lite"/>
    </source>
</evidence>
<dbReference type="PANTHER" id="PTHR33124">
    <property type="entry name" value="TRANSCRIPTION FACTOR IBH1-LIKE 1"/>
    <property type="match status" value="1"/>
</dbReference>
<dbReference type="GO" id="GO:0006355">
    <property type="term" value="P:regulation of DNA-templated transcription"/>
    <property type="evidence" value="ECO:0007669"/>
    <property type="project" value="InterPro"/>
</dbReference>
<name>A0A9Q0FGM4_9ROSI</name>
<evidence type="ECO:0000256" key="4">
    <source>
        <dbReference type="ARBA" id="ARBA00023242"/>
    </source>
</evidence>
<comment type="caution">
    <text evidence="6">The sequence shown here is derived from an EMBL/GenBank/DDBJ whole genome shotgun (WGS) entry which is preliminary data.</text>
</comment>
<reference evidence="6" key="1">
    <citation type="submission" date="2022-02" db="EMBL/GenBank/DDBJ databases">
        <authorList>
            <person name="Henning P.M."/>
            <person name="McCubbin A.G."/>
            <person name="Shore J.S."/>
        </authorList>
    </citation>
    <scope>NUCLEOTIDE SEQUENCE</scope>
    <source>
        <strain evidence="6">F60SS</strain>
        <tissue evidence="6">Leaves</tissue>
    </source>
</reference>
<dbReference type="InterPro" id="IPR044549">
    <property type="entry name" value="bHLH_AtIBH1-like"/>
</dbReference>
<sequence>MEINAGLNQVSAPTFPVRESKERGGRDGDGLLLQKSGRLGTSRRSRRKRREIIRGCAAVAEENGRGGEEGEEDDVGKKAEVERKIVALQRIVPGGEALGVDRLFEETADYILALQCQIKAMRLLAAFLQGLEKEKSKFGG</sequence>
<dbReference type="AlphaFoldDB" id="A0A9Q0FGM4"/>
<dbReference type="OrthoDB" id="1363133at2759"/>
<dbReference type="EMBL" id="JAKUCV010005755">
    <property type="protein sequence ID" value="KAJ4830001.1"/>
    <property type="molecule type" value="Genomic_DNA"/>
</dbReference>
<proteinExistence type="predicted"/>